<dbReference type="InterPro" id="IPR033749">
    <property type="entry name" value="Polyprenyl_synt_CS"/>
</dbReference>
<protein>
    <recommendedName>
        <fullName evidence="4">Polyprenyl synthetase family protein</fullName>
    </recommendedName>
</protein>
<dbReference type="Pfam" id="PF00348">
    <property type="entry name" value="polyprenyl_synt"/>
    <property type="match status" value="1"/>
</dbReference>
<dbReference type="PANTHER" id="PTHR12001">
    <property type="entry name" value="GERANYLGERANYL PYROPHOSPHATE SYNTHASE"/>
    <property type="match status" value="1"/>
</dbReference>
<dbReference type="Gene3D" id="1.10.600.10">
    <property type="entry name" value="Farnesyl Diphosphate Synthase"/>
    <property type="match status" value="1"/>
</dbReference>
<accession>A0A382P4I7</accession>
<sequence>VNREHLMKIALAVELVHNFTLVHDDIMDKDNTRRGKPTVHYHWDDATAILAGDGIFTLSQLIISSVSKQTNQVSRFFNQAALEVCEGQAFDKEFENDLSITTDEYLEMIEKKTGALLGACAALPALLCGKSENTVQAMDAFGRNLGKGFQIH</sequence>
<evidence type="ECO:0008006" key="4">
    <source>
        <dbReference type="Google" id="ProtNLM"/>
    </source>
</evidence>
<organism evidence="3">
    <name type="scientific">marine metagenome</name>
    <dbReference type="NCBI Taxonomy" id="408172"/>
    <lineage>
        <taxon>unclassified sequences</taxon>
        <taxon>metagenomes</taxon>
        <taxon>ecological metagenomes</taxon>
    </lineage>
</organism>
<dbReference type="InterPro" id="IPR000092">
    <property type="entry name" value="Polyprenyl_synt"/>
</dbReference>
<dbReference type="PANTHER" id="PTHR12001:SF86">
    <property type="entry name" value="GERANYLGERANYL DIPHOSPHATE SYNTHASE"/>
    <property type="match status" value="1"/>
</dbReference>
<feature type="non-terminal residue" evidence="3">
    <location>
        <position position="152"/>
    </location>
</feature>
<keyword evidence="1" id="KW-0479">Metal-binding</keyword>
<dbReference type="GO" id="GO:0008299">
    <property type="term" value="P:isoprenoid biosynthetic process"/>
    <property type="evidence" value="ECO:0007669"/>
    <property type="project" value="InterPro"/>
</dbReference>
<dbReference type="AlphaFoldDB" id="A0A382P4I7"/>
<keyword evidence="2" id="KW-0460">Magnesium</keyword>
<feature type="non-terminal residue" evidence="3">
    <location>
        <position position="1"/>
    </location>
</feature>
<gene>
    <name evidence="3" type="ORF">METZ01_LOCUS321178</name>
</gene>
<dbReference type="GO" id="GO:0004659">
    <property type="term" value="F:prenyltransferase activity"/>
    <property type="evidence" value="ECO:0007669"/>
    <property type="project" value="InterPro"/>
</dbReference>
<dbReference type="GO" id="GO:0046872">
    <property type="term" value="F:metal ion binding"/>
    <property type="evidence" value="ECO:0007669"/>
    <property type="project" value="UniProtKB-KW"/>
</dbReference>
<dbReference type="SUPFAM" id="SSF48576">
    <property type="entry name" value="Terpenoid synthases"/>
    <property type="match status" value="1"/>
</dbReference>
<dbReference type="PROSITE" id="PS00723">
    <property type="entry name" value="POLYPRENYL_SYNTHASE_1"/>
    <property type="match status" value="1"/>
</dbReference>
<dbReference type="InterPro" id="IPR008949">
    <property type="entry name" value="Isoprenoid_synthase_dom_sf"/>
</dbReference>
<evidence type="ECO:0000313" key="3">
    <source>
        <dbReference type="EMBL" id="SVC68324.1"/>
    </source>
</evidence>
<evidence type="ECO:0000256" key="2">
    <source>
        <dbReference type="ARBA" id="ARBA00022842"/>
    </source>
</evidence>
<dbReference type="EMBL" id="UINC01104852">
    <property type="protein sequence ID" value="SVC68324.1"/>
    <property type="molecule type" value="Genomic_DNA"/>
</dbReference>
<reference evidence="3" key="1">
    <citation type="submission" date="2018-05" db="EMBL/GenBank/DDBJ databases">
        <authorList>
            <person name="Lanie J.A."/>
            <person name="Ng W.-L."/>
            <person name="Kazmierczak K.M."/>
            <person name="Andrzejewski T.M."/>
            <person name="Davidsen T.M."/>
            <person name="Wayne K.J."/>
            <person name="Tettelin H."/>
            <person name="Glass J.I."/>
            <person name="Rusch D."/>
            <person name="Podicherti R."/>
            <person name="Tsui H.-C.T."/>
            <person name="Winkler M.E."/>
        </authorList>
    </citation>
    <scope>NUCLEOTIDE SEQUENCE</scope>
</reference>
<name>A0A382P4I7_9ZZZZ</name>
<dbReference type="CDD" id="cd00685">
    <property type="entry name" value="Trans_IPPS_HT"/>
    <property type="match status" value="1"/>
</dbReference>
<evidence type="ECO:0000256" key="1">
    <source>
        <dbReference type="ARBA" id="ARBA00022723"/>
    </source>
</evidence>
<proteinExistence type="predicted"/>